<dbReference type="Proteomes" id="UP001497680">
    <property type="component" value="Unassembled WGS sequence"/>
</dbReference>
<reference evidence="1 2" key="1">
    <citation type="journal article" date="2022" name="New Phytol.">
        <title>Ecological generalism drives hyperdiversity of secondary metabolite gene clusters in xylarialean endophytes.</title>
        <authorList>
            <person name="Franco M.E.E."/>
            <person name="Wisecaver J.H."/>
            <person name="Arnold A.E."/>
            <person name="Ju Y.M."/>
            <person name="Slot J.C."/>
            <person name="Ahrendt S."/>
            <person name="Moore L.P."/>
            <person name="Eastman K.E."/>
            <person name="Scott K."/>
            <person name="Konkel Z."/>
            <person name="Mondo S.J."/>
            <person name="Kuo A."/>
            <person name="Hayes R.D."/>
            <person name="Haridas S."/>
            <person name="Andreopoulos B."/>
            <person name="Riley R."/>
            <person name="LaButti K."/>
            <person name="Pangilinan J."/>
            <person name="Lipzen A."/>
            <person name="Amirebrahimi M."/>
            <person name="Yan J."/>
            <person name="Adam C."/>
            <person name="Keymanesh K."/>
            <person name="Ng V."/>
            <person name="Louie K."/>
            <person name="Northen T."/>
            <person name="Drula E."/>
            <person name="Henrissat B."/>
            <person name="Hsieh H.M."/>
            <person name="Youens-Clark K."/>
            <person name="Lutzoni F."/>
            <person name="Miadlikowska J."/>
            <person name="Eastwood D.C."/>
            <person name="Hamelin R.C."/>
            <person name="Grigoriev I.V."/>
            <person name="U'Ren J.M."/>
        </authorList>
    </citation>
    <scope>NUCLEOTIDE SEQUENCE [LARGE SCALE GENOMIC DNA]</scope>
    <source>
        <strain evidence="1 2">ER1909</strain>
    </source>
</reference>
<comment type="caution">
    <text evidence="1">The sequence shown here is derived from an EMBL/GenBank/DDBJ whole genome shotgun (WGS) entry which is preliminary data.</text>
</comment>
<gene>
    <name evidence="1" type="ORF">F4821DRAFT_233773</name>
</gene>
<accession>A0ACC0D6U8</accession>
<sequence length="461" mass="50131">MDSNNPTYRMAHWAVNVSRERTLAAEARQEAARGLRDLLGCLVGGAVEPIPQRIAKVAVSIGASHQGPCTIVGHPERVSAPAAALANGAASHILDFDDSFRPLTGHPSCTILPAVLAVAEEYERSCEDLLDAYVVGIEIAATIGRAAPKHHDVGWHGTATVGVISSAVACARLLGLDVNATAAVISIAVSSASGSRIQIGYDVKCLQPGAAARDAVMAAYLGREGIRGSPEVLTGRWGWSKLYSELDGDGSEYTFPDLTKPLAVVNPGITFKPYPTCGSTHRTLAAVLHLCRKYDIKADDVQSIETIIPFLNTANLRYPDPVGGMQARFSMPYTCSVAVLRRKLRLEDFEDDAVKQPEVQELMPRVHMITLEGSEHSDKTFLEQPCHTKITTRSGTTYEDTRFDRPGEASQPLTAEEEEFKFLDCTRKAFSLPYAQSVWKNLHNLPQDYNVRELVTSLNFT</sequence>
<keyword evidence="2" id="KW-1185">Reference proteome</keyword>
<evidence type="ECO:0000313" key="1">
    <source>
        <dbReference type="EMBL" id="KAI6088449.1"/>
    </source>
</evidence>
<name>A0ACC0D6U8_9PEZI</name>
<organism evidence="1 2">
    <name type="scientific">Hypoxylon rubiginosum</name>
    <dbReference type="NCBI Taxonomy" id="110542"/>
    <lineage>
        <taxon>Eukaryota</taxon>
        <taxon>Fungi</taxon>
        <taxon>Dikarya</taxon>
        <taxon>Ascomycota</taxon>
        <taxon>Pezizomycotina</taxon>
        <taxon>Sordariomycetes</taxon>
        <taxon>Xylariomycetidae</taxon>
        <taxon>Xylariales</taxon>
        <taxon>Hypoxylaceae</taxon>
        <taxon>Hypoxylon</taxon>
    </lineage>
</organism>
<dbReference type="EMBL" id="MU394301">
    <property type="protein sequence ID" value="KAI6088449.1"/>
    <property type="molecule type" value="Genomic_DNA"/>
</dbReference>
<evidence type="ECO:0000313" key="2">
    <source>
        <dbReference type="Proteomes" id="UP001497680"/>
    </source>
</evidence>
<proteinExistence type="predicted"/>
<protein>
    <submittedName>
        <fullName evidence="1">MmgE/PrpD family protein</fullName>
    </submittedName>
</protein>